<comment type="caution">
    <text evidence="1">The sequence shown here is derived from an EMBL/GenBank/DDBJ whole genome shotgun (WGS) entry which is preliminary data.</text>
</comment>
<proteinExistence type="predicted"/>
<dbReference type="RefSeq" id="WP_258778710.1">
    <property type="nucleotide sequence ID" value="NZ_JANUGP010000008.1"/>
</dbReference>
<keyword evidence="2" id="KW-1185">Reference proteome</keyword>
<protein>
    <submittedName>
        <fullName evidence="1">DUF6415 family natural product biosynthesis protein</fullName>
    </submittedName>
</protein>
<organism evidence="1 2">
    <name type="scientific">Streptomyces pyxinicus</name>
    <dbReference type="NCBI Taxonomy" id="2970331"/>
    <lineage>
        <taxon>Bacteria</taxon>
        <taxon>Bacillati</taxon>
        <taxon>Actinomycetota</taxon>
        <taxon>Actinomycetes</taxon>
        <taxon>Kitasatosporales</taxon>
        <taxon>Streptomycetaceae</taxon>
        <taxon>Streptomyces</taxon>
    </lineage>
</organism>
<accession>A0ABT2B169</accession>
<dbReference type="EMBL" id="JANUGP010000008">
    <property type="protein sequence ID" value="MCS0602192.1"/>
    <property type="molecule type" value="Genomic_DNA"/>
</dbReference>
<evidence type="ECO:0000313" key="2">
    <source>
        <dbReference type="Proteomes" id="UP001205612"/>
    </source>
</evidence>
<dbReference type="Proteomes" id="UP001205612">
    <property type="component" value="Unassembled WGS sequence"/>
</dbReference>
<sequence>MTGIAQASVVTSLVDTDTMRGSIALLLPHDAVQPPTGEELATLTTGLRGHVMSLIPQVERLAAQLPEDDVPRYCAKACIDAARGKLASHIGTGSGTEVAYARRLARVLGALCDHYEALTAQRVCVACGREIRATDITVPYDRVSASGGTITSPVHAACAPRPYLAR</sequence>
<gene>
    <name evidence="1" type="ORF">NX794_13390</name>
</gene>
<evidence type="ECO:0000313" key="1">
    <source>
        <dbReference type="EMBL" id="MCS0602192.1"/>
    </source>
</evidence>
<reference evidence="1 2" key="1">
    <citation type="submission" date="2022-08" db="EMBL/GenBank/DDBJ databases">
        <authorList>
            <person name="Somphong A."/>
            <person name="Phongsopitanun W."/>
        </authorList>
    </citation>
    <scope>NUCLEOTIDE SEQUENCE [LARGE SCALE GENOMIC DNA]</scope>
    <source>
        <strain evidence="1 2">LP11</strain>
    </source>
</reference>
<name>A0ABT2B169_9ACTN</name>
<dbReference type="Pfam" id="PF19979">
    <property type="entry name" value="DUF6415"/>
    <property type="match status" value="1"/>
</dbReference>
<dbReference type="InterPro" id="IPR046300">
    <property type="entry name" value="DUF6415"/>
</dbReference>